<sequence length="214" mass="23560">MRTSSRTIFVSTTALLLRSTITTPANAFALTTPPVIPASSSTSSIRRTTTTTPQQYHNNRINNLRALRPLSSSSSPFHPFSTFTKSLFNMMMMSSSPDYSSRKAEYQLADKEVLMEQLKNSETIVLDVRTEAEIAADGKFSPSHLQYRHVPCTPTDASNLTMQAATLIPSQTTPIIVYCKSGRRASTAQKALNELGYNHVFNAGGFGDIQDMKL</sequence>
<evidence type="ECO:0000259" key="2">
    <source>
        <dbReference type="PROSITE" id="PS50206"/>
    </source>
</evidence>
<dbReference type="Proteomes" id="UP000693970">
    <property type="component" value="Unassembled WGS sequence"/>
</dbReference>
<proteinExistence type="predicted"/>
<dbReference type="AlphaFoldDB" id="A0A9K3PET5"/>
<dbReference type="Pfam" id="PF00581">
    <property type="entry name" value="Rhodanese"/>
    <property type="match status" value="1"/>
</dbReference>
<comment type="caution">
    <text evidence="3">The sequence shown here is derived from an EMBL/GenBank/DDBJ whole genome shotgun (WGS) entry which is preliminary data.</text>
</comment>
<dbReference type="InterPro" id="IPR050229">
    <property type="entry name" value="GlpE_sulfurtransferase"/>
</dbReference>
<organism evidence="3 5">
    <name type="scientific">Nitzschia inconspicua</name>
    <dbReference type="NCBI Taxonomy" id="303405"/>
    <lineage>
        <taxon>Eukaryota</taxon>
        <taxon>Sar</taxon>
        <taxon>Stramenopiles</taxon>
        <taxon>Ochrophyta</taxon>
        <taxon>Bacillariophyta</taxon>
        <taxon>Bacillariophyceae</taxon>
        <taxon>Bacillariophycidae</taxon>
        <taxon>Bacillariales</taxon>
        <taxon>Bacillariaceae</taxon>
        <taxon>Nitzschia</taxon>
    </lineage>
</organism>
<gene>
    <name evidence="4" type="ORF">IV203_019033</name>
    <name evidence="3" type="ORF">IV203_022643</name>
</gene>
<dbReference type="SMART" id="SM00450">
    <property type="entry name" value="RHOD"/>
    <property type="match status" value="1"/>
</dbReference>
<evidence type="ECO:0000313" key="3">
    <source>
        <dbReference type="EMBL" id="KAG7344635.1"/>
    </source>
</evidence>
<reference evidence="3" key="2">
    <citation type="submission" date="2021-04" db="EMBL/GenBank/DDBJ databases">
        <authorList>
            <person name="Podell S."/>
        </authorList>
    </citation>
    <scope>NUCLEOTIDE SEQUENCE</scope>
    <source>
        <strain evidence="3">Hildebrandi</strain>
    </source>
</reference>
<protein>
    <submittedName>
        <fullName evidence="3">Rhodanese-like domain containing protein</fullName>
    </submittedName>
</protein>
<name>A0A9K3PET5_9STRA</name>
<evidence type="ECO:0000313" key="5">
    <source>
        <dbReference type="Proteomes" id="UP000693970"/>
    </source>
</evidence>
<feature type="chain" id="PRO_5039844519" evidence="1">
    <location>
        <begin position="28"/>
        <end position="214"/>
    </location>
</feature>
<dbReference type="InterPro" id="IPR001763">
    <property type="entry name" value="Rhodanese-like_dom"/>
</dbReference>
<accession>A0A9K3PET5</accession>
<evidence type="ECO:0000313" key="4">
    <source>
        <dbReference type="EMBL" id="KAG7370463.1"/>
    </source>
</evidence>
<keyword evidence="1" id="KW-0732">Signal</keyword>
<reference evidence="3" key="1">
    <citation type="journal article" date="2021" name="Sci. Rep.">
        <title>Diploid genomic architecture of Nitzschia inconspicua, an elite biomass production diatom.</title>
        <authorList>
            <person name="Oliver A."/>
            <person name="Podell S."/>
            <person name="Pinowska A."/>
            <person name="Traller J.C."/>
            <person name="Smith S.R."/>
            <person name="McClure R."/>
            <person name="Beliaev A."/>
            <person name="Bohutskyi P."/>
            <person name="Hill E.A."/>
            <person name="Rabines A."/>
            <person name="Zheng H."/>
            <person name="Allen L.Z."/>
            <person name="Kuo A."/>
            <person name="Grigoriev I.V."/>
            <person name="Allen A.E."/>
            <person name="Hazlebeck D."/>
            <person name="Allen E.E."/>
        </authorList>
    </citation>
    <scope>NUCLEOTIDE SEQUENCE</scope>
    <source>
        <strain evidence="3">Hildebrandi</strain>
    </source>
</reference>
<dbReference type="OrthoDB" id="46869at2759"/>
<dbReference type="EMBL" id="JAGRRH010000023">
    <property type="protein sequence ID" value="KAG7344635.1"/>
    <property type="molecule type" value="Genomic_DNA"/>
</dbReference>
<dbReference type="PROSITE" id="PS50206">
    <property type="entry name" value="RHODANESE_3"/>
    <property type="match status" value="1"/>
</dbReference>
<evidence type="ECO:0000256" key="1">
    <source>
        <dbReference type="SAM" id="SignalP"/>
    </source>
</evidence>
<feature type="domain" description="Rhodanese" evidence="2">
    <location>
        <begin position="119"/>
        <end position="213"/>
    </location>
</feature>
<dbReference type="CDD" id="cd00158">
    <property type="entry name" value="RHOD"/>
    <property type="match status" value="1"/>
</dbReference>
<dbReference type="PANTHER" id="PTHR43031:SF1">
    <property type="entry name" value="PYRIDINE NUCLEOTIDE-DISULPHIDE OXIDOREDUCTASE"/>
    <property type="match status" value="1"/>
</dbReference>
<dbReference type="EMBL" id="JAGRRH010000004">
    <property type="protein sequence ID" value="KAG7370463.1"/>
    <property type="molecule type" value="Genomic_DNA"/>
</dbReference>
<dbReference type="PANTHER" id="PTHR43031">
    <property type="entry name" value="FAD-DEPENDENT OXIDOREDUCTASE"/>
    <property type="match status" value="1"/>
</dbReference>
<keyword evidence="5" id="KW-1185">Reference proteome</keyword>
<feature type="signal peptide" evidence="1">
    <location>
        <begin position="1"/>
        <end position="27"/>
    </location>
</feature>